<dbReference type="InterPro" id="IPR037493">
    <property type="entry name" value="ExoIII-like"/>
</dbReference>
<dbReference type="InterPro" id="IPR036691">
    <property type="entry name" value="Endo/exonu/phosph_ase_sf"/>
</dbReference>
<dbReference type="SUPFAM" id="SSF56219">
    <property type="entry name" value="DNase I-like"/>
    <property type="match status" value="1"/>
</dbReference>
<comment type="cofactor">
    <cofactor evidence="7">
        <name>Mg(2+)</name>
        <dbReference type="ChEBI" id="CHEBI:18420"/>
    </cofactor>
    <cofactor evidence="7">
        <name>Mn(2+)</name>
        <dbReference type="ChEBI" id="CHEBI:29035"/>
    </cofactor>
    <text evidence="7">Probably binds two magnesium or manganese ions per subunit.</text>
</comment>
<dbReference type="GO" id="GO:0046872">
    <property type="term" value="F:metal ion binding"/>
    <property type="evidence" value="ECO:0007669"/>
    <property type="project" value="UniProtKB-KW"/>
</dbReference>
<feature type="binding site" evidence="7">
    <location>
        <position position="7"/>
    </location>
    <ligand>
        <name>Mg(2+)</name>
        <dbReference type="ChEBI" id="CHEBI:18420"/>
        <label>1</label>
    </ligand>
</feature>
<dbReference type="AlphaFoldDB" id="A0A543BHZ7"/>
<feature type="region of interest" description="Disordered" evidence="9">
    <location>
        <begin position="244"/>
        <end position="286"/>
    </location>
</feature>
<feature type="active site" description="Proton donor/acceptor" evidence="6">
    <location>
        <position position="158"/>
    </location>
</feature>
<protein>
    <submittedName>
        <fullName evidence="12">Exodeoxyribonuclease-3</fullName>
    </submittedName>
</protein>
<feature type="compositionally biased region" description="Acidic residues" evidence="9">
    <location>
        <begin position="275"/>
        <end position="286"/>
    </location>
</feature>
<accession>A0A543BHZ7</accession>
<evidence type="ECO:0000256" key="7">
    <source>
        <dbReference type="PIRSR" id="PIRSR604808-2"/>
    </source>
</evidence>
<dbReference type="OrthoDB" id="9803914at2"/>
<dbReference type="InterPro" id="IPR005135">
    <property type="entry name" value="Endo/exonuclease/phosphatase"/>
</dbReference>
<evidence type="ECO:0000313" key="13">
    <source>
        <dbReference type="Proteomes" id="UP000317209"/>
    </source>
</evidence>
<evidence type="ECO:0000259" key="10">
    <source>
        <dbReference type="Pfam" id="PF03372"/>
    </source>
</evidence>
<dbReference type="NCBIfam" id="TIGR00633">
    <property type="entry name" value="xth"/>
    <property type="match status" value="1"/>
</dbReference>
<evidence type="ECO:0000256" key="5">
    <source>
        <dbReference type="ARBA" id="ARBA00022842"/>
    </source>
</evidence>
<dbReference type="GO" id="GO:0008311">
    <property type="term" value="F:double-stranded DNA 3'-5' DNA exonuclease activity"/>
    <property type="evidence" value="ECO:0007669"/>
    <property type="project" value="InterPro"/>
</dbReference>
<dbReference type="Gene3D" id="3.60.10.10">
    <property type="entry name" value="Endonuclease/exonuclease/phosphatase"/>
    <property type="match status" value="1"/>
</dbReference>
<keyword evidence="7" id="KW-0464">Manganese</keyword>
<evidence type="ECO:0000256" key="9">
    <source>
        <dbReference type="SAM" id="MobiDB-lite"/>
    </source>
</evidence>
<name>A0A543BHZ7_9MICO</name>
<dbReference type="GO" id="GO:0003677">
    <property type="term" value="F:DNA binding"/>
    <property type="evidence" value="ECO:0007669"/>
    <property type="project" value="InterPro"/>
</dbReference>
<gene>
    <name evidence="12" type="ORF">FB560_0008</name>
    <name evidence="11" type="ORF">FB560_2942</name>
</gene>
<keyword evidence="3 7" id="KW-0479">Metal-binding</keyword>
<evidence type="ECO:0000256" key="3">
    <source>
        <dbReference type="ARBA" id="ARBA00022723"/>
    </source>
</evidence>
<feature type="binding site" evidence="7">
    <location>
        <position position="160"/>
    </location>
    <ligand>
        <name>Mg(2+)</name>
        <dbReference type="ChEBI" id="CHEBI:18420"/>
        <label>1</label>
    </ligand>
</feature>
<comment type="caution">
    <text evidence="12">The sequence shown here is derived from an EMBL/GenBank/DDBJ whole genome shotgun (WGS) entry which is preliminary data.</text>
</comment>
<dbReference type="Proteomes" id="UP000317209">
    <property type="component" value="Unassembled WGS sequence"/>
</dbReference>
<feature type="binding site" evidence="7">
    <location>
        <position position="257"/>
    </location>
    <ligand>
        <name>Mg(2+)</name>
        <dbReference type="ChEBI" id="CHEBI:18420"/>
        <label>1</label>
    </ligand>
</feature>
<dbReference type="Pfam" id="PF03372">
    <property type="entry name" value="Exo_endo_phos"/>
    <property type="match status" value="1"/>
</dbReference>
<evidence type="ECO:0000256" key="6">
    <source>
        <dbReference type="PIRSR" id="PIRSR604808-1"/>
    </source>
</evidence>
<dbReference type="PROSITE" id="PS00728">
    <property type="entry name" value="AP_NUCLEASE_F1_3"/>
    <property type="match status" value="1"/>
</dbReference>
<feature type="active site" description="Proton acceptor" evidence="6">
    <location>
        <position position="258"/>
    </location>
</feature>
<feature type="active site" evidence="6">
    <location>
        <position position="115"/>
    </location>
</feature>
<comment type="cofactor">
    <cofactor evidence="1">
        <name>Mn(2+)</name>
        <dbReference type="ChEBI" id="CHEBI:29035"/>
    </cofactor>
</comment>
<reference evidence="12 13" key="1">
    <citation type="submission" date="2019-06" db="EMBL/GenBank/DDBJ databases">
        <title>Sequencing the genomes of 1000 actinobacteria strains.</title>
        <authorList>
            <person name="Klenk H.-P."/>
        </authorList>
    </citation>
    <scope>NUCLEOTIDE SEQUENCE [LARGE SCALE GENOMIC DNA]</scope>
    <source>
        <strain evidence="12 13">DSM 20169</strain>
    </source>
</reference>
<evidence type="ECO:0000313" key="12">
    <source>
        <dbReference type="EMBL" id="TQL84421.1"/>
    </source>
</evidence>
<dbReference type="PANTHER" id="PTHR43250:SF2">
    <property type="entry name" value="EXODEOXYRIBONUCLEASE III"/>
    <property type="match status" value="1"/>
</dbReference>
<feature type="site" description="Transition state stabilizer" evidence="8">
    <location>
        <position position="160"/>
    </location>
</feature>
<evidence type="ECO:0000256" key="1">
    <source>
        <dbReference type="ARBA" id="ARBA00001936"/>
    </source>
</evidence>
<organism evidence="12 13">
    <name type="scientific">Microbacterium saperdae</name>
    <dbReference type="NCBI Taxonomy" id="69368"/>
    <lineage>
        <taxon>Bacteria</taxon>
        <taxon>Bacillati</taxon>
        <taxon>Actinomycetota</taxon>
        <taxon>Actinomycetes</taxon>
        <taxon>Micrococcales</taxon>
        <taxon>Microbacteriaceae</taxon>
        <taxon>Microbacterium</taxon>
    </lineage>
</organism>
<feature type="binding site" evidence="7">
    <location>
        <position position="158"/>
    </location>
    <ligand>
        <name>Mg(2+)</name>
        <dbReference type="ChEBI" id="CHEBI:18420"/>
        <label>1</label>
    </ligand>
</feature>
<feature type="site" description="Important for catalytic activity" evidence="8">
    <location>
        <position position="228"/>
    </location>
</feature>
<dbReference type="InterPro" id="IPR020848">
    <property type="entry name" value="AP_endonuclease_F1_CS"/>
</dbReference>
<comment type="similarity">
    <text evidence="2">Belongs to the DNA repair enzymes AP/ExoA family.</text>
</comment>
<dbReference type="InterPro" id="IPR004808">
    <property type="entry name" value="AP_endonuc_1"/>
</dbReference>
<dbReference type="GO" id="GO:0006281">
    <property type="term" value="P:DNA repair"/>
    <property type="evidence" value="ECO:0007669"/>
    <property type="project" value="InterPro"/>
</dbReference>
<keyword evidence="4" id="KW-0378">Hydrolase</keyword>
<evidence type="ECO:0000256" key="2">
    <source>
        <dbReference type="ARBA" id="ARBA00007092"/>
    </source>
</evidence>
<feature type="site" description="Interaction with DNA substrate" evidence="8">
    <location>
        <position position="258"/>
    </location>
</feature>
<dbReference type="PANTHER" id="PTHR43250">
    <property type="entry name" value="EXODEOXYRIBONUCLEASE III"/>
    <property type="match status" value="1"/>
</dbReference>
<feature type="compositionally biased region" description="Basic and acidic residues" evidence="9">
    <location>
        <begin position="245"/>
        <end position="256"/>
    </location>
</feature>
<evidence type="ECO:0000313" key="11">
    <source>
        <dbReference type="EMBL" id="TQL81470.1"/>
    </source>
</evidence>
<dbReference type="GO" id="GO:0004519">
    <property type="term" value="F:endonuclease activity"/>
    <property type="evidence" value="ECO:0007669"/>
    <property type="project" value="InterPro"/>
</dbReference>
<proteinExistence type="inferred from homology"/>
<dbReference type="PROSITE" id="PS51435">
    <property type="entry name" value="AP_NUCLEASE_F1_4"/>
    <property type="match status" value="1"/>
</dbReference>
<dbReference type="RefSeq" id="WP_141870483.1">
    <property type="nucleotide sequence ID" value="NZ_VFOX01000001.1"/>
</dbReference>
<feature type="domain" description="Endonuclease/exonuclease/phosphatase" evidence="10">
    <location>
        <begin position="4"/>
        <end position="258"/>
    </location>
</feature>
<dbReference type="EMBL" id="VFOX01000001">
    <property type="protein sequence ID" value="TQL84421.1"/>
    <property type="molecule type" value="Genomic_DNA"/>
</dbReference>
<sequence length="286" mass="31673">MRLATWNVNSIRTRVTRTVEFAVREDIDVLAMQEIKCKPEQFPYGPFEEAGYHVEVHGLNQWNGVAIASRLPITDVRTAFDGMPGFAKGHEGPDAPLEARALGVMVEGVRVWSLYVPNGRSLEDPHYAYKLHWLEALRNSTAAELSANPDLPLALVGDFNIIPFDTDNGDPDIVEGVSTHVSPAERQAFFAFQDAGVTDVVRPLIPEGFTYWDYQRLKFPRNEGVRIDFVLGSRTLSDAVSGASIHREERKGEQPSDHVPVVVDLDGSRLGTGGAEDDDDLPMIFS</sequence>
<evidence type="ECO:0000256" key="4">
    <source>
        <dbReference type="ARBA" id="ARBA00022801"/>
    </source>
</evidence>
<evidence type="ECO:0000256" key="8">
    <source>
        <dbReference type="PIRSR" id="PIRSR604808-3"/>
    </source>
</evidence>
<dbReference type="CDD" id="cd09086">
    <property type="entry name" value="ExoIII-like_AP-endo"/>
    <property type="match status" value="1"/>
</dbReference>
<feature type="binding site" evidence="7">
    <location>
        <position position="34"/>
    </location>
    <ligand>
        <name>Mg(2+)</name>
        <dbReference type="ChEBI" id="CHEBI:18420"/>
        <label>1</label>
    </ligand>
</feature>
<keyword evidence="5 7" id="KW-0460">Magnesium</keyword>
<dbReference type="EMBL" id="VFOX01000002">
    <property type="protein sequence ID" value="TQL81470.1"/>
    <property type="molecule type" value="Genomic_DNA"/>
</dbReference>
<keyword evidence="13" id="KW-1185">Reference proteome</keyword>
<feature type="binding site" evidence="7">
    <location>
        <position position="258"/>
    </location>
    <ligand>
        <name>Mg(2+)</name>
        <dbReference type="ChEBI" id="CHEBI:18420"/>
        <label>1</label>
    </ligand>
</feature>